<evidence type="ECO:0000313" key="10">
    <source>
        <dbReference type="EMBL" id="GAA3057425.1"/>
    </source>
</evidence>
<evidence type="ECO:0000256" key="9">
    <source>
        <dbReference type="SAM" id="Phobius"/>
    </source>
</evidence>
<dbReference type="Proteomes" id="UP001500236">
    <property type="component" value="Unassembled WGS sequence"/>
</dbReference>
<protein>
    <submittedName>
        <fullName evidence="10">Glycosyltransferase 87 family protein</fullName>
    </submittedName>
</protein>
<keyword evidence="2" id="KW-1003">Cell membrane</keyword>
<feature type="transmembrane region" description="Helical" evidence="9">
    <location>
        <begin position="263"/>
        <end position="282"/>
    </location>
</feature>
<feature type="transmembrane region" description="Helical" evidence="9">
    <location>
        <begin position="400"/>
        <end position="422"/>
    </location>
</feature>
<accession>A0ABP6LSZ7</accession>
<evidence type="ECO:0000256" key="1">
    <source>
        <dbReference type="ARBA" id="ARBA00004651"/>
    </source>
</evidence>
<name>A0ABP6LSZ7_9MICC</name>
<keyword evidence="4 9" id="KW-0812">Transmembrane</keyword>
<evidence type="ECO:0000256" key="5">
    <source>
        <dbReference type="ARBA" id="ARBA00022989"/>
    </source>
</evidence>
<feature type="transmembrane region" description="Helical" evidence="9">
    <location>
        <begin position="160"/>
        <end position="181"/>
    </location>
</feature>
<comment type="similarity">
    <text evidence="7">Belongs to the glycosyltransferase 87 family.</text>
</comment>
<reference evidence="11" key="1">
    <citation type="journal article" date="2019" name="Int. J. Syst. Evol. Microbiol.">
        <title>The Global Catalogue of Microorganisms (GCM) 10K type strain sequencing project: providing services to taxonomists for standard genome sequencing and annotation.</title>
        <authorList>
            <consortium name="The Broad Institute Genomics Platform"/>
            <consortium name="The Broad Institute Genome Sequencing Center for Infectious Disease"/>
            <person name="Wu L."/>
            <person name="Ma J."/>
        </authorList>
    </citation>
    <scope>NUCLEOTIDE SEQUENCE [LARGE SCALE GENOMIC DNA]</scope>
    <source>
        <strain evidence="11">JCM 14309</strain>
    </source>
</reference>
<evidence type="ECO:0000256" key="6">
    <source>
        <dbReference type="ARBA" id="ARBA00023136"/>
    </source>
</evidence>
<dbReference type="PIRSF" id="PIRSF010361">
    <property type="entry name" value="UCP010361"/>
    <property type="match status" value="1"/>
</dbReference>
<evidence type="ECO:0000256" key="7">
    <source>
        <dbReference type="ARBA" id="ARBA00024033"/>
    </source>
</evidence>
<evidence type="ECO:0000256" key="8">
    <source>
        <dbReference type="SAM" id="MobiDB-lite"/>
    </source>
</evidence>
<keyword evidence="6 9" id="KW-0472">Membrane</keyword>
<evidence type="ECO:0000256" key="2">
    <source>
        <dbReference type="ARBA" id="ARBA00022475"/>
    </source>
</evidence>
<proteinExistence type="inferred from homology"/>
<feature type="transmembrane region" description="Helical" evidence="9">
    <location>
        <begin position="234"/>
        <end position="257"/>
    </location>
</feature>
<keyword evidence="11" id="KW-1185">Reference proteome</keyword>
<dbReference type="EMBL" id="BAAAVT010000005">
    <property type="protein sequence ID" value="GAA3057425.1"/>
    <property type="molecule type" value="Genomic_DNA"/>
</dbReference>
<evidence type="ECO:0000256" key="3">
    <source>
        <dbReference type="ARBA" id="ARBA00022679"/>
    </source>
</evidence>
<organism evidence="10 11">
    <name type="scientific">Nesterenkonia aethiopica</name>
    <dbReference type="NCBI Taxonomy" id="269144"/>
    <lineage>
        <taxon>Bacteria</taxon>
        <taxon>Bacillati</taxon>
        <taxon>Actinomycetota</taxon>
        <taxon>Actinomycetes</taxon>
        <taxon>Micrococcales</taxon>
        <taxon>Micrococcaceae</taxon>
        <taxon>Nesterenkonia</taxon>
    </lineage>
</organism>
<feature type="region of interest" description="Disordered" evidence="8">
    <location>
        <begin position="1"/>
        <end position="28"/>
    </location>
</feature>
<dbReference type="InterPro" id="IPR016570">
    <property type="entry name" value="UCP010361"/>
</dbReference>
<feature type="transmembrane region" description="Helical" evidence="9">
    <location>
        <begin position="201"/>
        <end position="222"/>
    </location>
</feature>
<dbReference type="InterPro" id="IPR018584">
    <property type="entry name" value="GT87"/>
</dbReference>
<comment type="subcellular location">
    <subcellularLocation>
        <location evidence="1">Cell membrane</location>
        <topology evidence="1">Multi-pass membrane protein</topology>
    </subcellularLocation>
</comment>
<evidence type="ECO:0000313" key="11">
    <source>
        <dbReference type="Proteomes" id="UP001500236"/>
    </source>
</evidence>
<sequence>MRPPTGAPVSSDADGDLRGAGDTVAPTRSDPLLRLLSDRLGGPAGSRLRASPRRTVTRALLVMTAVAVLLSVLTMQHCRAEGWVGVGVYHHGCYSDVSALYVQRGLAQDPWAPFVDGAWFEYPVLTSLLASLAALVTHGVNAVTSTLAPSLVYWEGRLSLLYWDVTFLGAALAWFVLVLAVMRAAGRRPWDAAIVATSPAIIYGAGINWDLWATAALVLALLAHQRGQHLTAGALIGVGVSFKLFPLFLLGAVFVLAVRRDGLPWGAFGGTLGAAVLAWMTLNLPAMLVSPENWSQFWAFSAERGAGYSSIWHIWQVLAEGQGGSGPAPGLISTLSLALFVACCLGVLILGAKAPVPPRTVQLLLLIVAAFALVNKVYSPQFMIWLIPLLALAAPRWRDVLIWQAAEILHFWAVWMYLAGVVGDHQPQHSMADGVYVLAVLGHMAATLWIMAVVVRDMYRPERDVVRNPPVLDQRR</sequence>
<keyword evidence="3" id="KW-0808">Transferase</keyword>
<feature type="transmembrane region" description="Helical" evidence="9">
    <location>
        <begin position="56"/>
        <end position="75"/>
    </location>
</feature>
<comment type="caution">
    <text evidence="10">The sequence shown here is derived from an EMBL/GenBank/DDBJ whole genome shotgun (WGS) entry which is preliminary data.</text>
</comment>
<keyword evidence="5 9" id="KW-1133">Transmembrane helix</keyword>
<dbReference type="RefSeq" id="WP_344684561.1">
    <property type="nucleotide sequence ID" value="NZ_BAAAVT010000005.1"/>
</dbReference>
<gene>
    <name evidence="10" type="ORF">GCM10010529_09070</name>
</gene>
<feature type="transmembrane region" description="Helical" evidence="9">
    <location>
        <begin position="434"/>
        <end position="455"/>
    </location>
</feature>
<feature type="transmembrane region" description="Helical" evidence="9">
    <location>
        <begin position="331"/>
        <end position="351"/>
    </location>
</feature>
<evidence type="ECO:0000256" key="4">
    <source>
        <dbReference type="ARBA" id="ARBA00022692"/>
    </source>
</evidence>
<dbReference type="Pfam" id="PF09594">
    <property type="entry name" value="GT87"/>
    <property type="match status" value="1"/>
</dbReference>
<feature type="transmembrane region" description="Helical" evidence="9">
    <location>
        <begin position="363"/>
        <end position="393"/>
    </location>
</feature>